<dbReference type="SUPFAM" id="SSF48452">
    <property type="entry name" value="TPR-like"/>
    <property type="match status" value="1"/>
</dbReference>
<evidence type="ECO:0000256" key="3">
    <source>
        <dbReference type="ARBA" id="ARBA00023163"/>
    </source>
</evidence>
<dbReference type="PRINTS" id="PR00038">
    <property type="entry name" value="HTHLUXR"/>
</dbReference>
<evidence type="ECO:0000259" key="4">
    <source>
        <dbReference type="PROSITE" id="PS50043"/>
    </source>
</evidence>
<comment type="caution">
    <text evidence="5">The sequence shown here is derived from an EMBL/GenBank/DDBJ whole genome shotgun (WGS) entry which is preliminary data.</text>
</comment>
<name>A0ABW0ZK34_9ACTN</name>
<dbReference type="PANTHER" id="PTHR44688">
    <property type="entry name" value="DNA-BINDING TRANSCRIPTIONAL ACTIVATOR DEVR_DOSR"/>
    <property type="match status" value="1"/>
</dbReference>
<dbReference type="SUPFAM" id="SSF46894">
    <property type="entry name" value="C-terminal effector domain of the bipartite response regulators"/>
    <property type="match status" value="1"/>
</dbReference>
<dbReference type="InterPro" id="IPR000792">
    <property type="entry name" value="Tscrpt_reg_LuxR_C"/>
</dbReference>
<feature type="domain" description="HTH luxR-type" evidence="4">
    <location>
        <begin position="530"/>
        <end position="595"/>
    </location>
</feature>
<sequence length="598" mass="64480">MAASTVDECAVAGTLVAAEGRYGFAHELIRLAVEQDVASYQAAELHRMALTVLAREGANHAELAHHAEQAGDLAATLEHARAAADEAARLHSHREAIAQCRRALQVVQPLGAGDELRAELLDQLTRLHGLMDRWELAEEANREALVIRRRLGDPAQLSVTLRHRVLCLWRLCRADATAAAARELLDLTDRCSDTVEHAWALAYHCCVAGPEAMLETRLREADEAIRLGEAHGDREVVAHALQTRGTLLIMRGEDGLEDIRRALRVAQDSGNDAQAARACANLYELATAQLLHEEYDWVWDEGMRWCDDHEMRTWTLCLSAVRAQVLMRRGSPGAAIELAARALEQAISQVNRAHLHIPFLTSKVRRGDPGVHPALLAARSLAADSGDACWQLPIETAICELAWLADDAALVDAEVLRLYASTAGTEPWLRAALAAALARVGRLTTPPADPPSPYAEEIAGDHRAAAAAWRKRGCPYEAAVALACSADPALLEESLGVLLALGAEPAATKVRRLLRDAGVSRVARGPRSTTKAHPLGLTAREADVLTHLAAGLTNAQIVERLVLSPRTVDHHVSSVLAKLGVGNRADAARRAAELAPAT</sequence>
<dbReference type="Gene3D" id="1.10.10.10">
    <property type="entry name" value="Winged helix-like DNA-binding domain superfamily/Winged helix DNA-binding domain"/>
    <property type="match status" value="1"/>
</dbReference>
<reference evidence="6" key="1">
    <citation type="journal article" date="2019" name="Int. J. Syst. Evol. Microbiol.">
        <title>The Global Catalogue of Microorganisms (GCM) 10K type strain sequencing project: providing services to taxonomists for standard genome sequencing and annotation.</title>
        <authorList>
            <consortium name="The Broad Institute Genomics Platform"/>
            <consortium name="The Broad Institute Genome Sequencing Center for Infectious Disease"/>
            <person name="Wu L."/>
            <person name="Ma J."/>
        </authorList>
    </citation>
    <scope>NUCLEOTIDE SEQUENCE [LARGE SCALE GENOMIC DNA]</scope>
    <source>
        <strain evidence="6">YIM 94188</strain>
    </source>
</reference>
<proteinExistence type="predicted"/>
<dbReference type="InterPro" id="IPR036388">
    <property type="entry name" value="WH-like_DNA-bd_sf"/>
</dbReference>
<evidence type="ECO:0000256" key="1">
    <source>
        <dbReference type="ARBA" id="ARBA00023015"/>
    </source>
</evidence>
<dbReference type="Proteomes" id="UP001596072">
    <property type="component" value="Unassembled WGS sequence"/>
</dbReference>
<accession>A0ABW0ZK34</accession>
<dbReference type="RefSeq" id="WP_378527790.1">
    <property type="nucleotide sequence ID" value="NZ_JBHSNS010000015.1"/>
</dbReference>
<dbReference type="InterPro" id="IPR016032">
    <property type="entry name" value="Sig_transdc_resp-reg_C-effctor"/>
</dbReference>
<dbReference type="InterPro" id="IPR011990">
    <property type="entry name" value="TPR-like_helical_dom_sf"/>
</dbReference>
<keyword evidence="3" id="KW-0804">Transcription</keyword>
<dbReference type="CDD" id="cd06170">
    <property type="entry name" value="LuxR_C_like"/>
    <property type="match status" value="1"/>
</dbReference>
<dbReference type="PROSITE" id="PS50043">
    <property type="entry name" value="HTH_LUXR_2"/>
    <property type="match status" value="1"/>
</dbReference>
<keyword evidence="2" id="KW-0238">DNA-binding</keyword>
<dbReference type="Pfam" id="PF00196">
    <property type="entry name" value="GerE"/>
    <property type="match status" value="1"/>
</dbReference>
<gene>
    <name evidence="5" type="ORF">ACFPQB_20865</name>
</gene>
<evidence type="ECO:0000256" key="2">
    <source>
        <dbReference type="ARBA" id="ARBA00023125"/>
    </source>
</evidence>
<keyword evidence="1" id="KW-0805">Transcription regulation</keyword>
<protein>
    <submittedName>
        <fullName evidence="5">LuxR C-terminal-related transcriptional regulator</fullName>
    </submittedName>
</protein>
<evidence type="ECO:0000313" key="5">
    <source>
        <dbReference type="EMBL" id="MFC5731376.1"/>
    </source>
</evidence>
<organism evidence="5 6">
    <name type="scientific">Nocardioides vastitatis</name>
    <dbReference type="NCBI Taxonomy" id="2568655"/>
    <lineage>
        <taxon>Bacteria</taxon>
        <taxon>Bacillati</taxon>
        <taxon>Actinomycetota</taxon>
        <taxon>Actinomycetes</taxon>
        <taxon>Propionibacteriales</taxon>
        <taxon>Nocardioidaceae</taxon>
        <taxon>Nocardioides</taxon>
    </lineage>
</organism>
<evidence type="ECO:0000313" key="6">
    <source>
        <dbReference type="Proteomes" id="UP001596072"/>
    </source>
</evidence>
<dbReference type="SMART" id="SM00421">
    <property type="entry name" value="HTH_LUXR"/>
    <property type="match status" value="1"/>
</dbReference>
<dbReference type="EMBL" id="JBHSNS010000015">
    <property type="protein sequence ID" value="MFC5731376.1"/>
    <property type="molecule type" value="Genomic_DNA"/>
</dbReference>
<keyword evidence="6" id="KW-1185">Reference proteome</keyword>
<dbReference type="PANTHER" id="PTHR44688:SF16">
    <property type="entry name" value="DNA-BINDING TRANSCRIPTIONAL ACTIVATOR DEVR_DOSR"/>
    <property type="match status" value="1"/>
</dbReference>
<dbReference type="Gene3D" id="1.25.40.10">
    <property type="entry name" value="Tetratricopeptide repeat domain"/>
    <property type="match status" value="1"/>
</dbReference>